<name>A0ABY1PA81_9HYPH</name>
<accession>A0ABY1PA81</accession>
<proteinExistence type="predicted"/>
<dbReference type="Proteomes" id="UP001157914">
    <property type="component" value="Unassembled WGS sequence"/>
</dbReference>
<reference evidence="1 2" key="1">
    <citation type="submission" date="2017-05" db="EMBL/GenBank/DDBJ databases">
        <authorList>
            <person name="Varghese N."/>
            <person name="Submissions S."/>
        </authorList>
    </citation>
    <scope>NUCLEOTIDE SEQUENCE [LARGE SCALE GENOMIC DNA]</scope>
    <source>
        <strain evidence="1 2">DSM 15949</strain>
    </source>
</reference>
<dbReference type="EMBL" id="FXTT01000004">
    <property type="protein sequence ID" value="SMP30022.1"/>
    <property type="molecule type" value="Genomic_DNA"/>
</dbReference>
<organism evidence="1 2">
    <name type="scientific">Roseibium denhamense</name>
    <dbReference type="NCBI Taxonomy" id="76305"/>
    <lineage>
        <taxon>Bacteria</taxon>
        <taxon>Pseudomonadati</taxon>
        <taxon>Pseudomonadota</taxon>
        <taxon>Alphaproteobacteria</taxon>
        <taxon>Hyphomicrobiales</taxon>
        <taxon>Stappiaceae</taxon>
        <taxon>Roseibium</taxon>
    </lineage>
</organism>
<evidence type="ECO:0000313" key="1">
    <source>
        <dbReference type="EMBL" id="SMP30022.1"/>
    </source>
</evidence>
<evidence type="ECO:0000313" key="2">
    <source>
        <dbReference type="Proteomes" id="UP001157914"/>
    </source>
</evidence>
<protein>
    <submittedName>
        <fullName evidence="1">Uncharacterized protein</fullName>
    </submittedName>
</protein>
<comment type="caution">
    <text evidence="1">The sequence shown here is derived from an EMBL/GenBank/DDBJ whole genome shotgun (WGS) entry which is preliminary data.</text>
</comment>
<sequence>MASLEATASAVCGIVVSEDIAHAVVVDRTNGMGGCASAVRGLALKRDRTGLKPIQTGDLAAQIATSQCFLLRLADHMPMTSGRKP</sequence>
<keyword evidence="2" id="KW-1185">Reference proteome</keyword>
<gene>
    <name evidence="1" type="ORF">SAMN06265374_3184</name>
</gene>